<dbReference type="PANTHER" id="PTHR22847">
    <property type="entry name" value="WD40 REPEAT PROTEIN"/>
    <property type="match status" value="1"/>
</dbReference>
<evidence type="ECO:0008006" key="7">
    <source>
        <dbReference type="Google" id="ProtNLM"/>
    </source>
</evidence>
<dbReference type="PROSITE" id="PS00678">
    <property type="entry name" value="WD_REPEATS_1"/>
    <property type="match status" value="1"/>
</dbReference>
<feature type="repeat" description="WD" evidence="3">
    <location>
        <begin position="231"/>
        <end position="262"/>
    </location>
</feature>
<dbReference type="PROSITE" id="PS50294">
    <property type="entry name" value="WD_REPEATS_REGION"/>
    <property type="match status" value="2"/>
</dbReference>
<dbReference type="InterPro" id="IPR001680">
    <property type="entry name" value="WD40_rpt"/>
</dbReference>
<evidence type="ECO:0000313" key="5">
    <source>
        <dbReference type="EMBL" id="GMI39795.1"/>
    </source>
</evidence>
<gene>
    <name evidence="5" type="ORF">TrCOL_g3688</name>
</gene>
<evidence type="ECO:0000256" key="3">
    <source>
        <dbReference type="PROSITE-ProRule" id="PRU00221"/>
    </source>
</evidence>
<evidence type="ECO:0000256" key="2">
    <source>
        <dbReference type="ARBA" id="ARBA00022737"/>
    </source>
</evidence>
<dbReference type="AlphaFoldDB" id="A0A9W7GAD1"/>
<dbReference type="Gene3D" id="2.130.10.10">
    <property type="entry name" value="YVTN repeat-like/Quinoprotein amine dehydrogenase"/>
    <property type="match status" value="2"/>
</dbReference>
<dbReference type="OrthoDB" id="71437at2759"/>
<dbReference type="InterPro" id="IPR019775">
    <property type="entry name" value="WD40_repeat_CS"/>
</dbReference>
<feature type="repeat" description="WD" evidence="3">
    <location>
        <begin position="305"/>
        <end position="339"/>
    </location>
</feature>
<evidence type="ECO:0000256" key="4">
    <source>
        <dbReference type="SAM" id="MobiDB-lite"/>
    </source>
</evidence>
<keyword evidence="2" id="KW-0677">Repeat</keyword>
<comment type="caution">
    <text evidence="5">The sequence shown here is derived from an EMBL/GenBank/DDBJ whole genome shotgun (WGS) entry which is preliminary data.</text>
</comment>
<feature type="region of interest" description="Disordered" evidence="4">
    <location>
        <begin position="1"/>
        <end position="47"/>
    </location>
</feature>
<sequence length="497" mass="55416">MGKGFKKSEPTWKTAEKKKKRAQQAAAIHADGAKTENASKNAKVAKASGDQRYMNKLFMSLSAADTESPPELDEEEMSKLTDVAKERHMFLHQKAVDAYHEEQARKKAQAWRMLVKEDKYGSMSVADIIKEDPMAVSSFRAAKTFSGINGLGSYSVMWNSNSSMIATTGHDRSLALWRPEAVNGMPARKLKGHKGWTIQSCFSPDGKLICCCSSDEMYIWDPTNGTLKAEWPAHAAMINGCQFSPSGKYIISCSNDLTSKVWITKQALSKGKKGGAAHHHDDEDDGEEHHEHGVPVAFHLPMEGERGHSGAVIKGAFAHDDSFAITVGKDKAIYMWNLKHKGSKEREFKGHDDPILNVAINYDSSRFVTCDNSGRVFVWDPKVAAPVHMFREHSDIVYCVVFGKEAKEGKGRIITAGHDSRILVWNCYEGTLIGEFESKHKSWITGMSMDSTNMKLATVGMDSQLIIWQSLPPPPKNFEWVDKVIRVFKRIKKFTGL</sequence>
<dbReference type="SMART" id="SM00320">
    <property type="entry name" value="WD40"/>
    <property type="match status" value="7"/>
</dbReference>
<dbReference type="EMBL" id="BRYA01001158">
    <property type="protein sequence ID" value="GMI39795.1"/>
    <property type="molecule type" value="Genomic_DNA"/>
</dbReference>
<dbReference type="InterPro" id="IPR015943">
    <property type="entry name" value="WD40/YVTN_repeat-like_dom_sf"/>
</dbReference>
<dbReference type="Pfam" id="PF00400">
    <property type="entry name" value="WD40"/>
    <property type="match status" value="6"/>
</dbReference>
<feature type="repeat" description="WD" evidence="3">
    <location>
        <begin position="348"/>
        <end position="380"/>
    </location>
</feature>
<dbReference type="CDD" id="cd00200">
    <property type="entry name" value="WD40"/>
    <property type="match status" value="1"/>
</dbReference>
<keyword evidence="1 3" id="KW-0853">WD repeat</keyword>
<keyword evidence="6" id="KW-1185">Reference proteome</keyword>
<dbReference type="Proteomes" id="UP001165065">
    <property type="component" value="Unassembled WGS sequence"/>
</dbReference>
<dbReference type="PANTHER" id="PTHR22847:SF637">
    <property type="entry name" value="WD REPEAT DOMAIN 5B"/>
    <property type="match status" value="1"/>
</dbReference>
<dbReference type="InterPro" id="IPR036322">
    <property type="entry name" value="WD40_repeat_dom_sf"/>
</dbReference>
<dbReference type="GO" id="GO:1990234">
    <property type="term" value="C:transferase complex"/>
    <property type="evidence" value="ECO:0007669"/>
    <property type="project" value="UniProtKB-ARBA"/>
</dbReference>
<dbReference type="PROSITE" id="PS50082">
    <property type="entry name" value="WD_REPEATS_2"/>
    <property type="match status" value="3"/>
</dbReference>
<reference evidence="6" key="1">
    <citation type="journal article" date="2023" name="Commun. Biol.">
        <title>Genome analysis of Parmales, the sister group of diatoms, reveals the evolutionary specialization of diatoms from phago-mixotrophs to photoautotrophs.</title>
        <authorList>
            <person name="Ban H."/>
            <person name="Sato S."/>
            <person name="Yoshikawa S."/>
            <person name="Yamada K."/>
            <person name="Nakamura Y."/>
            <person name="Ichinomiya M."/>
            <person name="Sato N."/>
            <person name="Blanc-Mathieu R."/>
            <person name="Endo H."/>
            <person name="Kuwata A."/>
            <person name="Ogata H."/>
        </authorList>
    </citation>
    <scope>NUCLEOTIDE SEQUENCE [LARGE SCALE GENOMIC DNA]</scope>
</reference>
<proteinExistence type="predicted"/>
<feature type="region of interest" description="Disordered" evidence="4">
    <location>
        <begin position="272"/>
        <end position="291"/>
    </location>
</feature>
<evidence type="ECO:0000256" key="1">
    <source>
        <dbReference type="ARBA" id="ARBA00022574"/>
    </source>
</evidence>
<name>A0A9W7GAD1_9STRA</name>
<feature type="compositionally biased region" description="Low complexity" evidence="4">
    <location>
        <begin position="38"/>
        <end position="47"/>
    </location>
</feature>
<dbReference type="SUPFAM" id="SSF50978">
    <property type="entry name" value="WD40 repeat-like"/>
    <property type="match status" value="1"/>
</dbReference>
<organism evidence="5 6">
    <name type="scientific">Triparma columacea</name>
    <dbReference type="NCBI Taxonomy" id="722753"/>
    <lineage>
        <taxon>Eukaryota</taxon>
        <taxon>Sar</taxon>
        <taxon>Stramenopiles</taxon>
        <taxon>Ochrophyta</taxon>
        <taxon>Bolidophyceae</taxon>
        <taxon>Parmales</taxon>
        <taxon>Triparmaceae</taxon>
        <taxon>Triparma</taxon>
    </lineage>
</organism>
<accession>A0A9W7GAD1</accession>
<feature type="compositionally biased region" description="Basic and acidic residues" evidence="4">
    <location>
        <begin position="1"/>
        <end position="10"/>
    </location>
</feature>
<protein>
    <recommendedName>
        <fullName evidence="7">Guanine nucleotide-binding protein subunit beta-like protein</fullName>
    </recommendedName>
</protein>
<evidence type="ECO:0000313" key="6">
    <source>
        <dbReference type="Proteomes" id="UP001165065"/>
    </source>
</evidence>